<dbReference type="PROSITE" id="PS51412">
    <property type="entry name" value="MACPF_2"/>
    <property type="match status" value="1"/>
</dbReference>
<keyword evidence="3" id="KW-1185">Reference proteome</keyword>
<feature type="domain" description="MACPF" evidence="1">
    <location>
        <begin position="23"/>
        <end position="393"/>
    </location>
</feature>
<dbReference type="InterPro" id="IPR020864">
    <property type="entry name" value="MACPF"/>
</dbReference>
<evidence type="ECO:0000313" key="2">
    <source>
        <dbReference type="EMBL" id="SOV13538.1"/>
    </source>
</evidence>
<reference evidence="2" key="1">
    <citation type="submission" date="2016-09" db="EMBL/GenBank/DDBJ databases">
        <authorList>
            <consortium name="Pathogen Informatics"/>
            <person name="Sun Q."/>
            <person name="Inoue M."/>
        </authorList>
    </citation>
    <scope>NUCLEOTIDE SEQUENCE</scope>
</reference>
<evidence type="ECO:0000313" key="3">
    <source>
        <dbReference type="Proteomes" id="UP000831156"/>
    </source>
</evidence>
<dbReference type="Pfam" id="PF01823">
    <property type="entry name" value="MACPF"/>
    <property type="match status" value="1"/>
</dbReference>
<dbReference type="EMBL" id="LT969431">
    <property type="protein sequence ID" value="SOV13538.1"/>
    <property type="molecule type" value="Genomic_DNA"/>
</dbReference>
<protein>
    <submittedName>
        <fullName evidence="2">Perforin-like protein 4</fullName>
    </submittedName>
</protein>
<sequence length="661" mass="76892">MMICSDYLFNILIVCYMFMNICSFCICHDIKIEETNEIFSKYLGKGYDILFGYPLPNNELIDDPGFKDVIIDTQLSVDHISNYICKKEEYVDVIEDINDIGYLGMQTINIDDLDKRIKPFSASMPYKSYFADLEIKKKKYALAQNMCVLNYATYDLKESGKNINKDFVLDIEKLPILTKKQMKTCTKVLYMSNNLNCSEGIKSWIKFFQKYGTHVVLSAHFGGMSFNTMEITKRKIEEIKIYKYKYSIWNIPYLNVFKSGSLYQDLSINVGDKKENKNNNNNIINNNNNNNINNNKDGKKKNDGYIKNDLLIEQHRDNINLEIRGGNNFDEKWKNLTYLVWKNSIYSNMVPIHLDLYSLNTFMLIEKKESYDMALLFYNNLYGIDNENFYLSQDITDVLSEGKQITGSGKGSLILSCPVGYIKSTGLIFVYDSSEKLKTNKSKESKIKIYPCTNKGQYDIACSYITKKKNIITFGWIYCVKHNFIKFETLYQNNDNVISKDGKTSMSLTCTEGNTIAFGFKMKLEKFEKLEKLRIKPCTIGNDQCTINNIKRNSDYLLWGFCVPSSFRSLSSLQLTYIHNDTIQNDIQGACSDVYINKYDNIFLGFTFSFDNRFEEVKTEPCASQSRYCFHKIPKKKKIYYVGMFLLCRFDGNTNRKFTYK</sequence>
<organism evidence="2 3">
    <name type="scientific">Plasmodium gaboni</name>
    <dbReference type="NCBI Taxonomy" id="647221"/>
    <lineage>
        <taxon>Eukaryota</taxon>
        <taxon>Sar</taxon>
        <taxon>Alveolata</taxon>
        <taxon>Apicomplexa</taxon>
        <taxon>Aconoidasida</taxon>
        <taxon>Haemosporida</taxon>
        <taxon>Plasmodiidae</taxon>
        <taxon>Plasmodium</taxon>
        <taxon>Plasmodium (Laverania)</taxon>
    </lineage>
</organism>
<name>A0ABY1UM34_9APIC</name>
<dbReference type="Proteomes" id="UP000831156">
    <property type="component" value="Chromosome 8"/>
</dbReference>
<proteinExistence type="predicted"/>
<evidence type="ECO:0000259" key="1">
    <source>
        <dbReference type="PROSITE" id="PS51412"/>
    </source>
</evidence>
<accession>A0ABY1UM34</accession>
<gene>
    <name evidence="2" type="ORF">PGABG01_0819400</name>
</gene>